<name>A0ABD0NN88_CIRMR</name>
<dbReference type="AlphaFoldDB" id="A0ABD0NN88"/>
<feature type="non-terminal residue" evidence="1">
    <location>
        <position position="64"/>
    </location>
</feature>
<proteinExistence type="predicted"/>
<reference evidence="1 2" key="1">
    <citation type="submission" date="2024-05" db="EMBL/GenBank/DDBJ databases">
        <title>Genome sequencing and assembly of Indian major carp, Cirrhinus mrigala (Hamilton, 1822).</title>
        <authorList>
            <person name="Mohindra V."/>
            <person name="Chowdhury L.M."/>
            <person name="Lal K."/>
            <person name="Jena J.K."/>
        </authorList>
    </citation>
    <scope>NUCLEOTIDE SEQUENCE [LARGE SCALE GENOMIC DNA]</scope>
    <source>
        <strain evidence="1">CM1030</strain>
        <tissue evidence="1">Blood</tissue>
    </source>
</reference>
<accession>A0ABD0NN88</accession>
<comment type="caution">
    <text evidence="1">The sequence shown here is derived from an EMBL/GenBank/DDBJ whole genome shotgun (WGS) entry which is preliminary data.</text>
</comment>
<dbReference type="PANTHER" id="PTHR31431:SF1">
    <property type="entry name" value="NUCLEOPORIN NUP188"/>
    <property type="match status" value="1"/>
</dbReference>
<evidence type="ECO:0000313" key="1">
    <source>
        <dbReference type="EMBL" id="KAL0163352.1"/>
    </source>
</evidence>
<dbReference type="PANTHER" id="PTHR31431">
    <property type="entry name" value="NUCLEOPORIN NUP188 HOMOLOG"/>
    <property type="match status" value="1"/>
</dbReference>
<dbReference type="EMBL" id="JAMKFB020000021">
    <property type="protein sequence ID" value="KAL0163352.1"/>
    <property type="molecule type" value="Genomic_DNA"/>
</dbReference>
<dbReference type="Proteomes" id="UP001529510">
    <property type="component" value="Unassembled WGS sequence"/>
</dbReference>
<sequence>MLSICSGVGQTNLRMPQGCFGQVYEGKQLSVGEQGFLVRWEYSYSSWTLFTCEIEMLLHVVSTA</sequence>
<dbReference type="InterPro" id="IPR044840">
    <property type="entry name" value="Nup188"/>
</dbReference>
<organism evidence="1 2">
    <name type="scientific">Cirrhinus mrigala</name>
    <name type="common">Mrigala</name>
    <dbReference type="NCBI Taxonomy" id="683832"/>
    <lineage>
        <taxon>Eukaryota</taxon>
        <taxon>Metazoa</taxon>
        <taxon>Chordata</taxon>
        <taxon>Craniata</taxon>
        <taxon>Vertebrata</taxon>
        <taxon>Euteleostomi</taxon>
        <taxon>Actinopterygii</taxon>
        <taxon>Neopterygii</taxon>
        <taxon>Teleostei</taxon>
        <taxon>Ostariophysi</taxon>
        <taxon>Cypriniformes</taxon>
        <taxon>Cyprinidae</taxon>
        <taxon>Labeoninae</taxon>
        <taxon>Labeonini</taxon>
        <taxon>Cirrhinus</taxon>
    </lineage>
</organism>
<protein>
    <submittedName>
        <fullName evidence="1">Uncharacterized protein</fullName>
    </submittedName>
</protein>
<evidence type="ECO:0000313" key="2">
    <source>
        <dbReference type="Proteomes" id="UP001529510"/>
    </source>
</evidence>
<gene>
    <name evidence="1" type="ORF">M9458_042748</name>
</gene>
<keyword evidence="2" id="KW-1185">Reference proteome</keyword>